<feature type="domain" description="NADH:flavin oxidoreductase/NADH oxidase N-terminal" evidence="5">
    <location>
        <begin position="5"/>
        <end position="337"/>
    </location>
</feature>
<evidence type="ECO:0000259" key="5">
    <source>
        <dbReference type="Pfam" id="PF00724"/>
    </source>
</evidence>
<dbReference type="GO" id="GO:0016628">
    <property type="term" value="F:oxidoreductase activity, acting on the CH-CH group of donors, NAD or NADP as acceptor"/>
    <property type="evidence" value="ECO:0007669"/>
    <property type="project" value="UniProtKB-ARBA"/>
</dbReference>
<dbReference type="InterPro" id="IPR045247">
    <property type="entry name" value="Oye-like"/>
</dbReference>
<keyword evidence="7" id="KW-1185">Reference proteome</keyword>
<dbReference type="EMBL" id="QLMG01000018">
    <property type="protein sequence ID" value="RAK16787.1"/>
    <property type="molecule type" value="Genomic_DNA"/>
</dbReference>
<dbReference type="FunFam" id="3.20.20.70:FF:000059">
    <property type="entry name" value="N-ethylmaleimide reductase, FMN-linked"/>
    <property type="match status" value="1"/>
</dbReference>
<evidence type="ECO:0000256" key="4">
    <source>
        <dbReference type="SAM" id="MobiDB-lite"/>
    </source>
</evidence>
<dbReference type="Proteomes" id="UP000249165">
    <property type="component" value="Unassembled WGS sequence"/>
</dbReference>
<organism evidence="6 7">
    <name type="scientific">Salipiger aestuarii</name>
    <dbReference type="NCBI Taxonomy" id="568098"/>
    <lineage>
        <taxon>Bacteria</taxon>
        <taxon>Pseudomonadati</taxon>
        <taxon>Pseudomonadota</taxon>
        <taxon>Alphaproteobacteria</taxon>
        <taxon>Rhodobacterales</taxon>
        <taxon>Roseobacteraceae</taxon>
        <taxon>Salipiger</taxon>
    </lineage>
</organism>
<evidence type="ECO:0000256" key="3">
    <source>
        <dbReference type="ARBA" id="ARBA00023002"/>
    </source>
</evidence>
<feature type="region of interest" description="Disordered" evidence="4">
    <location>
        <begin position="338"/>
        <end position="364"/>
    </location>
</feature>
<comment type="caution">
    <text evidence="6">The sequence shown here is derived from an EMBL/GenBank/DDBJ whole genome shotgun (WGS) entry which is preliminary data.</text>
</comment>
<dbReference type="SUPFAM" id="SSF51395">
    <property type="entry name" value="FMN-linked oxidoreductases"/>
    <property type="match status" value="1"/>
</dbReference>
<keyword evidence="3" id="KW-0560">Oxidoreductase</keyword>
<dbReference type="InterPro" id="IPR013785">
    <property type="entry name" value="Aldolase_TIM"/>
</dbReference>
<proteinExistence type="inferred from homology"/>
<dbReference type="PANTHER" id="PTHR22893:SF91">
    <property type="entry name" value="NADPH DEHYDROGENASE 2-RELATED"/>
    <property type="match status" value="1"/>
</dbReference>
<dbReference type="GO" id="GO:0005829">
    <property type="term" value="C:cytosol"/>
    <property type="evidence" value="ECO:0007669"/>
    <property type="project" value="UniProtKB-ARBA"/>
</dbReference>
<evidence type="ECO:0000256" key="1">
    <source>
        <dbReference type="ARBA" id="ARBA00001917"/>
    </source>
</evidence>
<dbReference type="PANTHER" id="PTHR22893">
    <property type="entry name" value="NADH OXIDOREDUCTASE-RELATED"/>
    <property type="match status" value="1"/>
</dbReference>
<dbReference type="InterPro" id="IPR001155">
    <property type="entry name" value="OxRdtase_FMN_N"/>
</dbReference>
<evidence type="ECO:0000256" key="2">
    <source>
        <dbReference type="ARBA" id="ARBA00005979"/>
    </source>
</evidence>
<sequence length="364" mass="38739">MSEALFTPTAAGAIELANRICMAPLTRNRADDETGCVGDMHVEYYRQRAGAGLIVTEATQISPVGKGYIQTPGIHTEAQAAAWRTVTDAVHEAGGKIVVQLWHVGRISHTSLQPGGAAPVAPSAIGAGAMTFTHNGFEETSVPRALEPAEIDATVADYREAARLAMVAGFDGVEVHGANGYLIDQFLKTGANTRDDAWGGPIENRAKFLFDVLNAVTDEIGGDRTGLRLSPFSPANEIDDKDPQADFEYVVPRLNDYGLAYLHMIEGATGGSRDLPEGQSIGALRKLFNGPYMANNGYDRAMAIEAVASGAADLVAFGRPFIANPDLVDRLERDAPLNEGDQSTYYGGGTEGYTDYPTLEDEAA</sequence>
<evidence type="ECO:0000313" key="7">
    <source>
        <dbReference type="Proteomes" id="UP000249165"/>
    </source>
</evidence>
<dbReference type="AlphaFoldDB" id="A0A327Y8I5"/>
<evidence type="ECO:0000313" key="6">
    <source>
        <dbReference type="EMBL" id="RAK16787.1"/>
    </source>
</evidence>
<dbReference type="CDD" id="cd02933">
    <property type="entry name" value="OYE_like_FMN"/>
    <property type="match status" value="1"/>
</dbReference>
<dbReference type="GO" id="GO:0010181">
    <property type="term" value="F:FMN binding"/>
    <property type="evidence" value="ECO:0007669"/>
    <property type="project" value="InterPro"/>
</dbReference>
<name>A0A327Y8I5_9RHOB</name>
<comment type="similarity">
    <text evidence="2">Belongs to the NADH:flavin oxidoreductase/NADH oxidase family.</text>
</comment>
<dbReference type="RefSeq" id="WP_009503604.1">
    <property type="nucleotide sequence ID" value="NZ_LIGK01000012.1"/>
</dbReference>
<protein>
    <submittedName>
        <fullName evidence="6">N-ethylmaleimide reductase</fullName>
    </submittedName>
</protein>
<accession>A0A327Y8I5</accession>
<comment type="cofactor">
    <cofactor evidence="1">
        <name>FMN</name>
        <dbReference type="ChEBI" id="CHEBI:58210"/>
    </cofactor>
</comment>
<gene>
    <name evidence="6" type="ORF">ATI53_10184</name>
</gene>
<dbReference type="Gene3D" id="3.20.20.70">
    <property type="entry name" value="Aldolase class I"/>
    <property type="match status" value="1"/>
</dbReference>
<dbReference type="Pfam" id="PF00724">
    <property type="entry name" value="Oxidored_FMN"/>
    <property type="match status" value="1"/>
</dbReference>
<reference evidence="6 7" key="1">
    <citation type="submission" date="2018-06" db="EMBL/GenBank/DDBJ databases">
        <title>Genomic Encyclopedia of Archaeal and Bacterial Type Strains, Phase II (KMG-II): from individual species to whole genera.</title>
        <authorList>
            <person name="Goeker M."/>
        </authorList>
    </citation>
    <scope>NUCLEOTIDE SEQUENCE [LARGE SCALE GENOMIC DNA]</scope>
    <source>
        <strain evidence="6 7">DSM 22011</strain>
    </source>
</reference>
<dbReference type="OrthoDB" id="9784632at2"/>